<evidence type="ECO:0000313" key="1">
    <source>
        <dbReference type="EMBL" id="KAH7988727.1"/>
    </source>
</evidence>
<reference evidence="1" key="1">
    <citation type="submission" date="2021-08" db="EMBL/GenBank/DDBJ databases">
        <title>The first chromosome-level gecko genome reveals the dynamic sex chromosomes of Neotropical dwarf geckos (Sphaerodactylidae: Sphaerodactylus).</title>
        <authorList>
            <person name="Pinto B.J."/>
            <person name="Keating S.E."/>
            <person name="Gamble T."/>
        </authorList>
    </citation>
    <scope>NUCLEOTIDE SEQUENCE</scope>
    <source>
        <strain evidence="1">TG3544</strain>
    </source>
</reference>
<organism evidence="1 2">
    <name type="scientific">Sphaerodactylus townsendi</name>
    <dbReference type="NCBI Taxonomy" id="933632"/>
    <lineage>
        <taxon>Eukaryota</taxon>
        <taxon>Metazoa</taxon>
        <taxon>Chordata</taxon>
        <taxon>Craniata</taxon>
        <taxon>Vertebrata</taxon>
        <taxon>Euteleostomi</taxon>
        <taxon>Lepidosauria</taxon>
        <taxon>Squamata</taxon>
        <taxon>Bifurcata</taxon>
        <taxon>Gekkota</taxon>
        <taxon>Sphaerodactylidae</taxon>
        <taxon>Sphaerodactylus</taxon>
    </lineage>
</organism>
<comment type="caution">
    <text evidence="1">The sequence shown here is derived from an EMBL/GenBank/DDBJ whole genome shotgun (WGS) entry which is preliminary data.</text>
</comment>
<proteinExistence type="predicted"/>
<dbReference type="Proteomes" id="UP000827872">
    <property type="component" value="Linkage Group LG10"/>
</dbReference>
<protein>
    <submittedName>
        <fullName evidence="1">Uncharacterized protein</fullName>
    </submittedName>
</protein>
<keyword evidence="2" id="KW-1185">Reference proteome</keyword>
<evidence type="ECO:0000313" key="2">
    <source>
        <dbReference type="Proteomes" id="UP000827872"/>
    </source>
</evidence>
<gene>
    <name evidence="1" type="ORF">K3G42_020901</name>
</gene>
<accession>A0ACB8E8U2</accession>
<name>A0ACB8E8U2_9SAUR</name>
<dbReference type="EMBL" id="CM037623">
    <property type="protein sequence ID" value="KAH7988727.1"/>
    <property type="molecule type" value="Genomic_DNA"/>
</dbReference>
<sequence length="93" mass="9780">MERPKLHSGASEGRREGLLLASGKEDTNAGGRDAAGGPPEPDSNSGRSPARPGSFRPHLCLKNVLKPRMTGSGIVVNWSSDQLMAGEGDFTLH</sequence>